<sequence length="683" mass="76174">MKKICAVCLLLVMLIGCFGITGFAAGTELVNETFDITDLTGWDAFIGKGGNYESRDLSKIPGFTSLVSDDIVGKGLKISVNKDIYKSVINKSDFYDNIRVRNNNITSLGNIFEKGDVITVEYQIMLSKKDGITVDVSPLNSWMLMLKFNADGKIYANNGASAISDWEAGRVYNITYLFNNKFASNELANNQKNEVSVYIDGEKKGDIYYLWGALPASTDSPNDDYNRIVYFLRPTANNYEEVGSCDIYLDNVRVTRYSADDTVDIKKPSFNADYASDGKVYFNGNNPVTVNEVKNTLNAASTSTVLMQKGGKILKDEEFVTEGTKVYEVTAGNVFEFDAVPVVNKMERTDSTVNTTLITHPNFSKMLTDSNLDKIEFPVNATTSNSTRLENVKSVSELYTGTDFGWMNDYVLSQDDGSTLTVEEIDAQKAALRIRNKFREAYISFNKNEQTVDPDKKLVIQGSYIYNALPYKKSWDELNSNTLMSYNGEELVSVMPDKRIQISPWFDKIDTDVKVSDNTEFTVAAIVDMKNWTYDVYINGSPAAKDVAINGVNNKKEFGYSRIWQRGESAGENDKNETFKDLYITDFSIYQPDSVALADISALTPGTAAAAPVKKLSISLWKDTDLNNVRLIKCYRTGNELNSVTLEKLGSNGIYSGYIIGNEPDGIFLWDMTDIKPLTDSIN</sequence>
<feature type="signal peptide" evidence="1">
    <location>
        <begin position="1"/>
        <end position="24"/>
    </location>
</feature>
<proteinExistence type="predicted"/>
<feature type="chain" id="PRO_5039600325" evidence="1">
    <location>
        <begin position="25"/>
        <end position="683"/>
    </location>
</feature>
<organism evidence="2 3">
    <name type="scientific">Ructibacterium gallinarum</name>
    <dbReference type="NCBI Taxonomy" id="2779355"/>
    <lineage>
        <taxon>Bacteria</taxon>
        <taxon>Bacillati</taxon>
        <taxon>Bacillota</taxon>
        <taxon>Clostridia</taxon>
        <taxon>Eubacteriales</taxon>
        <taxon>Oscillospiraceae</taxon>
        <taxon>Ructibacterium</taxon>
    </lineage>
</organism>
<dbReference type="Proteomes" id="UP000806542">
    <property type="component" value="Unassembled WGS sequence"/>
</dbReference>
<keyword evidence="3" id="KW-1185">Reference proteome</keyword>
<accession>A0A9D5M6X7</accession>
<evidence type="ECO:0000313" key="3">
    <source>
        <dbReference type="Proteomes" id="UP000806542"/>
    </source>
</evidence>
<dbReference type="AlphaFoldDB" id="A0A9D5M6X7"/>
<evidence type="ECO:0000313" key="2">
    <source>
        <dbReference type="EMBL" id="MBE5040669.1"/>
    </source>
</evidence>
<dbReference type="PROSITE" id="PS51257">
    <property type="entry name" value="PROKAR_LIPOPROTEIN"/>
    <property type="match status" value="1"/>
</dbReference>
<gene>
    <name evidence="2" type="ORF">INF28_09370</name>
</gene>
<name>A0A9D5M6X7_9FIRM</name>
<keyword evidence="1" id="KW-0732">Signal</keyword>
<dbReference type="EMBL" id="JADCKB010000020">
    <property type="protein sequence ID" value="MBE5040669.1"/>
    <property type="molecule type" value="Genomic_DNA"/>
</dbReference>
<evidence type="ECO:0000256" key="1">
    <source>
        <dbReference type="SAM" id="SignalP"/>
    </source>
</evidence>
<protein>
    <submittedName>
        <fullName evidence="2">Uncharacterized protein</fullName>
    </submittedName>
</protein>
<dbReference type="RefSeq" id="WP_226393223.1">
    <property type="nucleotide sequence ID" value="NZ_JADCKB010000020.1"/>
</dbReference>
<comment type="caution">
    <text evidence="2">The sequence shown here is derived from an EMBL/GenBank/DDBJ whole genome shotgun (WGS) entry which is preliminary data.</text>
</comment>
<reference evidence="2" key="1">
    <citation type="submission" date="2020-10" db="EMBL/GenBank/DDBJ databases">
        <title>ChiBAC.</title>
        <authorList>
            <person name="Zenner C."/>
            <person name="Hitch T.C.A."/>
            <person name="Clavel T."/>
        </authorList>
    </citation>
    <scope>NUCLEOTIDE SEQUENCE</scope>
    <source>
        <strain evidence="2">DSM 107454</strain>
    </source>
</reference>